<protein>
    <submittedName>
        <fullName evidence="3">Uncharacterized protein</fullName>
    </submittedName>
</protein>
<keyword evidence="1" id="KW-1133">Transmembrane helix</keyword>
<dbReference type="AlphaFoldDB" id="A0A2P2L744"/>
<proteinExistence type="predicted"/>
<evidence type="ECO:0000256" key="2">
    <source>
        <dbReference type="SAM" id="SignalP"/>
    </source>
</evidence>
<organism evidence="3">
    <name type="scientific">Rhizophora mucronata</name>
    <name type="common">Asiatic mangrove</name>
    <dbReference type="NCBI Taxonomy" id="61149"/>
    <lineage>
        <taxon>Eukaryota</taxon>
        <taxon>Viridiplantae</taxon>
        <taxon>Streptophyta</taxon>
        <taxon>Embryophyta</taxon>
        <taxon>Tracheophyta</taxon>
        <taxon>Spermatophyta</taxon>
        <taxon>Magnoliopsida</taxon>
        <taxon>eudicotyledons</taxon>
        <taxon>Gunneridae</taxon>
        <taxon>Pentapetalae</taxon>
        <taxon>rosids</taxon>
        <taxon>fabids</taxon>
        <taxon>Malpighiales</taxon>
        <taxon>Rhizophoraceae</taxon>
        <taxon>Rhizophora</taxon>
    </lineage>
</organism>
<feature type="signal peptide" evidence="2">
    <location>
        <begin position="1"/>
        <end position="24"/>
    </location>
</feature>
<keyword evidence="1" id="KW-0472">Membrane</keyword>
<keyword evidence="2" id="KW-0732">Signal</keyword>
<accession>A0A2P2L744</accession>
<evidence type="ECO:0000256" key="1">
    <source>
        <dbReference type="SAM" id="Phobius"/>
    </source>
</evidence>
<keyword evidence="1" id="KW-0812">Transmembrane</keyword>
<evidence type="ECO:0000313" key="3">
    <source>
        <dbReference type="EMBL" id="MBX13792.1"/>
    </source>
</evidence>
<feature type="transmembrane region" description="Helical" evidence="1">
    <location>
        <begin position="20"/>
        <end position="39"/>
    </location>
</feature>
<feature type="chain" id="PRO_5015161792" evidence="2">
    <location>
        <begin position="25"/>
        <end position="40"/>
    </location>
</feature>
<name>A0A2P2L744_RHIMU</name>
<dbReference type="EMBL" id="GGEC01033308">
    <property type="protein sequence ID" value="MBX13792.1"/>
    <property type="molecule type" value="Transcribed_RNA"/>
</dbReference>
<reference evidence="3" key="1">
    <citation type="submission" date="2018-02" db="EMBL/GenBank/DDBJ databases">
        <title>Rhizophora mucronata_Transcriptome.</title>
        <authorList>
            <person name="Meera S.P."/>
            <person name="Sreeshan A."/>
            <person name="Augustine A."/>
        </authorList>
    </citation>
    <scope>NUCLEOTIDE SEQUENCE</scope>
    <source>
        <tissue evidence="3">Leaf</tissue>
    </source>
</reference>
<sequence>MLAVKLSVCWLEMLLFFQPHFVDPGSINSMAFIFLMYNFK</sequence>